<evidence type="ECO:0000256" key="3">
    <source>
        <dbReference type="ARBA" id="ARBA00022490"/>
    </source>
</evidence>
<dbReference type="EMBL" id="BAABAL010000005">
    <property type="protein sequence ID" value="GAA3993415.1"/>
    <property type="molecule type" value="Genomic_DNA"/>
</dbReference>
<evidence type="ECO:0000256" key="2">
    <source>
        <dbReference type="ARBA" id="ARBA00006411"/>
    </source>
</evidence>
<keyword evidence="4" id="KW-0143">Chaperone</keyword>
<dbReference type="RefSeq" id="WP_344871412.1">
    <property type="nucleotide sequence ID" value="NZ_BAABAL010000005.1"/>
</dbReference>
<sequence length="250" mass="26706">MRGRRALRVPAVVYEVWWERLGLGVMPFPLVVFQHGADSDERGRARAWAEGWVAWHGLGDELAEALRVVADHDIELALVHTDREGQNRIGCFRKGRSVLRVVLHGDSVELAWLADTSLPSAAVGALPVRGAGRGQSAQVPVEALTKCGDDWKRSGLISDGVAALIDVGADRLQAQRFLTVYSAADAMGQASAVQPRQGRSAALSTDPLSWLDTGEGRYVTTVNGGQVTLAPVSAAALGTRFAELLTGSFT</sequence>
<proteinExistence type="inferred from homology"/>
<dbReference type="Proteomes" id="UP001501747">
    <property type="component" value="Unassembled WGS sequence"/>
</dbReference>
<evidence type="ECO:0008006" key="7">
    <source>
        <dbReference type="Google" id="ProtNLM"/>
    </source>
</evidence>
<name>A0ABP7R7C8_9PSEU</name>
<reference evidence="6" key="1">
    <citation type="journal article" date="2019" name="Int. J. Syst. Evol. Microbiol.">
        <title>The Global Catalogue of Microorganisms (GCM) 10K type strain sequencing project: providing services to taxonomists for standard genome sequencing and annotation.</title>
        <authorList>
            <consortium name="The Broad Institute Genomics Platform"/>
            <consortium name="The Broad Institute Genome Sequencing Center for Infectious Disease"/>
            <person name="Wu L."/>
            <person name="Ma J."/>
        </authorList>
    </citation>
    <scope>NUCLEOTIDE SEQUENCE [LARGE SCALE GENOMIC DNA]</scope>
    <source>
        <strain evidence="6">JCM 17342</strain>
    </source>
</reference>
<protein>
    <recommendedName>
        <fullName evidence="7">ESAT-6 protein secretion system EspG family protein</fullName>
    </recommendedName>
</protein>
<evidence type="ECO:0000256" key="4">
    <source>
        <dbReference type="ARBA" id="ARBA00023186"/>
    </source>
</evidence>
<evidence type="ECO:0000256" key="1">
    <source>
        <dbReference type="ARBA" id="ARBA00004496"/>
    </source>
</evidence>
<dbReference type="Pfam" id="PF14011">
    <property type="entry name" value="ESX-1_EspG"/>
    <property type="match status" value="1"/>
</dbReference>
<keyword evidence="6" id="KW-1185">Reference proteome</keyword>
<evidence type="ECO:0000313" key="5">
    <source>
        <dbReference type="EMBL" id="GAA3993415.1"/>
    </source>
</evidence>
<keyword evidence="3" id="KW-0963">Cytoplasm</keyword>
<comment type="subcellular location">
    <subcellularLocation>
        <location evidence="1">Cytoplasm</location>
    </subcellularLocation>
</comment>
<dbReference type="InterPro" id="IPR025734">
    <property type="entry name" value="EspG"/>
</dbReference>
<comment type="caution">
    <text evidence="5">The sequence shown here is derived from an EMBL/GenBank/DDBJ whole genome shotgun (WGS) entry which is preliminary data.</text>
</comment>
<organism evidence="5 6">
    <name type="scientific">Allokutzneria multivorans</name>
    <dbReference type="NCBI Taxonomy" id="1142134"/>
    <lineage>
        <taxon>Bacteria</taxon>
        <taxon>Bacillati</taxon>
        <taxon>Actinomycetota</taxon>
        <taxon>Actinomycetes</taxon>
        <taxon>Pseudonocardiales</taxon>
        <taxon>Pseudonocardiaceae</taxon>
        <taxon>Allokutzneria</taxon>
    </lineage>
</organism>
<comment type="similarity">
    <text evidence="2">Belongs to the EspG family.</text>
</comment>
<accession>A0ABP7R7C8</accession>
<evidence type="ECO:0000313" key="6">
    <source>
        <dbReference type="Proteomes" id="UP001501747"/>
    </source>
</evidence>
<gene>
    <name evidence="5" type="ORF">GCM10022247_10960</name>
</gene>